<dbReference type="InterPro" id="IPR001901">
    <property type="entry name" value="Translocase_SecE/Sec61-g"/>
</dbReference>
<dbReference type="PANTHER" id="PTHR33910:SF1">
    <property type="entry name" value="PROTEIN TRANSLOCASE SUBUNIT SECE"/>
    <property type="match status" value="1"/>
</dbReference>
<evidence type="ECO:0000256" key="6">
    <source>
        <dbReference type="ARBA" id="ARBA00022989"/>
    </source>
</evidence>
<comment type="subcellular location">
    <subcellularLocation>
        <location evidence="1">Membrane</location>
    </subcellularLocation>
</comment>
<organism evidence="10 11">
    <name type="scientific">Candidatus Jettenia ecosi</name>
    <dbReference type="NCBI Taxonomy" id="2494326"/>
    <lineage>
        <taxon>Bacteria</taxon>
        <taxon>Pseudomonadati</taxon>
        <taxon>Planctomycetota</taxon>
        <taxon>Candidatus Brocadiia</taxon>
        <taxon>Candidatus Brocadiales</taxon>
        <taxon>Candidatus Brocadiaceae</taxon>
        <taxon>Candidatus Jettenia</taxon>
    </lineage>
</organism>
<proteinExistence type="inferred from homology"/>
<dbReference type="GO" id="GO:0008320">
    <property type="term" value="F:protein transmembrane transporter activity"/>
    <property type="evidence" value="ECO:0007669"/>
    <property type="project" value="UniProtKB-UniRule"/>
</dbReference>
<dbReference type="HAMAP" id="MF_00422">
    <property type="entry name" value="SecE"/>
    <property type="match status" value="1"/>
</dbReference>
<feature type="transmembrane region" description="Helical" evidence="9">
    <location>
        <begin position="118"/>
        <end position="143"/>
    </location>
</feature>
<keyword evidence="7 9" id="KW-0811">Translocation</keyword>
<comment type="caution">
    <text evidence="9">Lacks conserved residue(s) required for the propagation of feature annotation.</text>
</comment>
<dbReference type="GO" id="GO:0009306">
    <property type="term" value="P:protein secretion"/>
    <property type="evidence" value="ECO:0007669"/>
    <property type="project" value="UniProtKB-UniRule"/>
</dbReference>
<evidence type="ECO:0000256" key="3">
    <source>
        <dbReference type="ARBA" id="ARBA00022475"/>
    </source>
</evidence>
<keyword evidence="6 9" id="KW-1133">Transmembrane helix</keyword>
<evidence type="ECO:0000256" key="8">
    <source>
        <dbReference type="ARBA" id="ARBA00023136"/>
    </source>
</evidence>
<comment type="caution">
    <text evidence="10">The sequence shown here is derived from an EMBL/GenBank/DDBJ whole genome shotgun (WGS) entry which is preliminary data.</text>
</comment>
<dbReference type="Proteomes" id="UP000319783">
    <property type="component" value="Unassembled WGS sequence"/>
</dbReference>
<evidence type="ECO:0000313" key="11">
    <source>
        <dbReference type="Proteomes" id="UP000319783"/>
    </source>
</evidence>
<evidence type="ECO:0000256" key="7">
    <source>
        <dbReference type="ARBA" id="ARBA00023010"/>
    </source>
</evidence>
<evidence type="ECO:0000313" key="10">
    <source>
        <dbReference type="EMBL" id="TLD40573.1"/>
    </source>
</evidence>
<dbReference type="GO" id="GO:0065002">
    <property type="term" value="P:intracellular protein transmembrane transport"/>
    <property type="evidence" value="ECO:0007669"/>
    <property type="project" value="UniProtKB-UniRule"/>
</dbReference>
<reference evidence="10 11" key="1">
    <citation type="submission" date="2019-04" db="EMBL/GenBank/DDBJ databases">
        <title>Genome of a novel bacterium Candidatus Jettenia ecosi reconstructed from metagenome of an anammox bioreactor.</title>
        <authorList>
            <person name="Mardanov A.V."/>
            <person name="Beletsky A.V."/>
            <person name="Ravin N.V."/>
            <person name="Botchkova E.A."/>
            <person name="Litti Y.V."/>
            <person name="Nozhevnikova A.N."/>
        </authorList>
    </citation>
    <scope>NUCLEOTIDE SEQUENCE [LARGE SCALE GENOMIC DNA]</scope>
    <source>
        <strain evidence="10">J2</strain>
    </source>
</reference>
<keyword evidence="3 9" id="KW-1003">Cell membrane</keyword>
<dbReference type="InterPro" id="IPR038379">
    <property type="entry name" value="SecE_sf"/>
</dbReference>
<dbReference type="NCBIfam" id="TIGR00964">
    <property type="entry name" value="secE_bact"/>
    <property type="match status" value="1"/>
</dbReference>
<dbReference type="Gene3D" id="1.20.5.1030">
    <property type="entry name" value="Preprotein translocase secy subunit"/>
    <property type="match status" value="1"/>
</dbReference>
<dbReference type="PROSITE" id="PS01067">
    <property type="entry name" value="SECE_SEC61G"/>
    <property type="match status" value="1"/>
</dbReference>
<dbReference type="AlphaFoldDB" id="A0A533Q7G5"/>
<dbReference type="EMBL" id="SULG01000093">
    <property type="protein sequence ID" value="TLD40573.1"/>
    <property type="molecule type" value="Genomic_DNA"/>
</dbReference>
<evidence type="ECO:0000256" key="9">
    <source>
        <dbReference type="HAMAP-Rule" id="MF_00422"/>
    </source>
</evidence>
<keyword evidence="2 9" id="KW-0813">Transport</keyword>
<evidence type="ECO:0000256" key="2">
    <source>
        <dbReference type="ARBA" id="ARBA00022448"/>
    </source>
</evidence>
<evidence type="ECO:0000256" key="5">
    <source>
        <dbReference type="ARBA" id="ARBA00022927"/>
    </source>
</evidence>
<feature type="transmembrane region" description="Helical" evidence="9">
    <location>
        <begin position="59"/>
        <end position="82"/>
    </location>
</feature>
<dbReference type="InterPro" id="IPR005807">
    <property type="entry name" value="SecE_bac"/>
</dbReference>
<dbReference type="Pfam" id="PF00584">
    <property type="entry name" value="SecE"/>
    <property type="match status" value="1"/>
</dbReference>
<keyword evidence="4 9" id="KW-0812">Transmembrane</keyword>
<protein>
    <recommendedName>
        <fullName evidence="9">Protein translocase subunit SecE</fullName>
    </recommendedName>
</protein>
<evidence type="ECO:0000256" key="4">
    <source>
        <dbReference type="ARBA" id="ARBA00022692"/>
    </source>
</evidence>
<keyword evidence="5 9" id="KW-0653">Protein transport</keyword>
<feature type="transmembrane region" description="Helical" evidence="9">
    <location>
        <begin position="17"/>
        <end position="39"/>
    </location>
</feature>
<sequence>MSLFETYRKGQGLYSRIAVGIALGMLSLFASVSLYNLLIDLPNIAESAKVPLIDINLTWGLICASVLFVFLGFFICVFIAGLETGIKPLDTGSKRTVEFLIDTQGELQKVSWPTRYELVGSTAVVIVSVVVIGIFILGVDWFVSVVMEYIGVL</sequence>
<dbReference type="GO" id="GO:0005886">
    <property type="term" value="C:plasma membrane"/>
    <property type="evidence" value="ECO:0007669"/>
    <property type="project" value="UniProtKB-UniRule"/>
</dbReference>
<dbReference type="GO" id="GO:0006605">
    <property type="term" value="P:protein targeting"/>
    <property type="evidence" value="ECO:0007669"/>
    <property type="project" value="UniProtKB-UniRule"/>
</dbReference>
<dbReference type="GO" id="GO:0043952">
    <property type="term" value="P:protein transport by the Sec complex"/>
    <property type="evidence" value="ECO:0007669"/>
    <property type="project" value="UniProtKB-UniRule"/>
</dbReference>
<accession>A0A533Q7G5</accession>
<dbReference type="PANTHER" id="PTHR33910">
    <property type="entry name" value="PROTEIN TRANSLOCASE SUBUNIT SECE"/>
    <property type="match status" value="1"/>
</dbReference>
<comment type="subunit">
    <text evidence="9">Component of the Sec protein translocase complex. Heterotrimer consisting of SecY, SecE and SecG subunits. The heterotrimers can form oligomers, although 1 heterotrimer is thought to be able to translocate proteins. Interacts with the ribosome. Interacts with SecDF, and other proteins may be involved. Interacts with SecA.</text>
</comment>
<gene>
    <name evidence="9" type="primary">secE</name>
    <name evidence="10" type="ORF">JETT_3173</name>
</gene>
<comment type="function">
    <text evidence="9">Essential subunit of the Sec protein translocation channel SecYEG. Clamps together the 2 halves of SecY. May contact the channel plug during translocation.</text>
</comment>
<name>A0A533Q7G5_9BACT</name>
<comment type="similarity">
    <text evidence="9">Belongs to the SecE/SEC61-gamma family.</text>
</comment>
<keyword evidence="8 9" id="KW-0472">Membrane</keyword>
<evidence type="ECO:0000256" key="1">
    <source>
        <dbReference type="ARBA" id="ARBA00004370"/>
    </source>
</evidence>